<comment type="caution">
    <text evidence="1">The sequence shown here is derived from an EMBL/GenBank/DDBJ whole genome shotgun (WGS) entry which is preliminary data.</text>
</comment>
<dbReference type="OrthoDB" id="5793381at2759"/>
<keyword evidence="2" id="KW-1185">Reference proteome</keyword>
<evidence type="ECO:0000313" key="2">
    <source>
        <dbReference type="Proteomes" id="UP000218231"/>
    </source>
</evidence>
<dbReference type="SUPFAM" id="SSF54427">
    <property type="entry name" value="NTF2-like"/>
    <property type="match status" value="1"/>
</dbReference>
<dbReference type="AlphaFoldDB" id="A0A2A2K9X3"/>
<organism evidence="1 2">
    <name type="scientific">Diploscapter pachys</name>
    <dbReference type="NCBI Taxonomy" id="2018661"/>
    <lineage>
        <taxon>Eukaryota</taxon>
        <taxon>Metazoa</taxon>
        <taxon>Ecdysozoa</taxon>
        <taxon>Nematoda</taxon>
        <taxon>Chromadorea</taxon>
        <taxon>Rhabditida</taxon>
        <taxon>Rhabditina</taxon>
        <taxon>Rhabditomorpha</taxon>
        <taxon>Rhabditoidea</taxon>
        <taxon>Rhabditidae</taxon>
        <taxon>Diploscapter</taxon>
    </lineage>
</organism>
<name>A0A2A2K9X3_9BILA</name>
<dbReference type="Proteomes" id="UP000218231">
    <property type="component" value="Unassembled WGS sequence"/>
</dbReference>
<proteinExistence type="predicted"/>
<evidence type="ECO:0000313" key="1">
    <source>
        <dbReference type="EMBL" id="PAV70734.1"/>
    </source>
</evidence>
<evidence type="ECO:0008006" key="3">
    <source>
        <dbReference type="Google" id="ProtNLM"/>
    </source>
</evidence>
<reference evidence="1 2" key="1">
    <citation type="journal article" date="2017" name="Curr. Biol.">
        <title>Genome architecture and evolution of a unichromosomal asexual nematode.</title>
        <authorList>
            <person name="Fradin H."/>
            <person name="Zegar C."/>
            <person name="Gutwein M."/>
            <person name="Lucas J."/>
            <person name="Kovtun M."/>
            <person name="Corcoran D."/>
            <person name="Baugh L.R."/>
            <person name="Kiontke K."/>
            <person name="Gunsalus K."/>
            <person name="Fitch D.H."/>
            <person name="Piano F."/>
        </authorList>
    </citation>
    <scope>NUCLEOTIDE SEQUENCE [LARGE SCALE GENOMIC DNA]</scope>
    <source>
        <strain evidence="1">PF1309</strain>
    </source>
</reference>
<dbReference type="EMBL" id="LIAE01009215">
    <property type="protein sequence ID" value="PAV70734.1"/>
    <property type="molecule type" value="Genomic_DNA"/>
</dbReference>
<dbReference type="InterPro" id="IPR032710">
    <property type="entry name" value="NTF2-like_dom_sf"/>
</dbReference>
<accession>A0A2A2K9X3</accession>
<gene>
    <name evidence="1" type="ORF">WR25_05367</name>
</gene>
<sequence>MALSTEQIHKILKELEVSRAADLKSKDLDRLVANNYHPNGILILHGPDGVKTFYGSEAHKEAVRPFLLADNTDSRLTTTYVESSRDGEFIIRCGTYQFGSSTKEHQFEVIFRKLNGKYLIYHQDVHYCPDSP</sequence>
<protein>
    <recommendedName>
        <fullName evidence="3">DUF4440 domain-containing protein</fullName>
    </recommendedName>
</protein>
<dbReference type="Gene3D" id="3.10.450.50">
    <property type="match status" value="1"/>
</dbReference>